<gene>
    <name evidence="1" type="ORF">K3G42_005811</name>
</gene>
<dbReference type="Proteomes" id="UP000827872">
    <property type="component" value="Linkage Group LG03"/>
</dbReference>
<keyword evidence="2" id="KW-1185">Reference proteome</keyword>
<accession>A0ACB8EFT4</accession>
<evidence type="ECO:0000313" key="1">
    <source>
        <dbReference type="EMBL" id="KAH7991414.1"/>
    </source>
</evidence>
<organism evidence="1 2">
    <name type="scientific">Sphaerodactylus townsendi</name>
    <dbReference type="NCBI Taxonomy" id="933632"/>
    <lineage>
        <taxon>Eukaryota</taxon>
        <taxon>Metazoa</taxon>
        <taxon>Chordata</taxon>
        <taxon>Craniata</taxon>
        <taxon>Vertebrata</taxon>
        <taxon>Euteleostomi</taxon>
        <taxon>Lepidosauria</taxon>
        <taxon>Squamata</taxon>
        <taxon>Bifurcata</taxon>
        <taxon>Gekkota</taxon>
        <taxon>Sphaerodactylidae</taxon>
        <taxon>Sphaerodactylus</taxon>
    </lineage>
</organism>
<reference evidence="1" key="1">
    <citation type="submission" date="2021-08" db="EMBL/GenBank/DDBJ databases">
        <title>The first chromosome-level gecko genome reveals the dynamic sex chromosomes of Neotropical dwarf geckos (Sphaerodactylidae: Sphaerodactylus).</title>
        <authorList>
            <person name="Pinto B.J."/>
            <person name="Keating S.E."/>
            <person name="Gamble T."/>
        </authorList>
    </citation>
    <scope>NUCLEOTIDE SEQUENCE</scope>
    <source>
        <strain evidence="1">TG3544</strain>
    </source>
</reference>
<sequence length="172" mass="20216">MEEQGRTWRKELLSSTVEQQVKPEPVEGLQQDWESQWQEFLKTMQASDSQWKNPPTPQLQSAEDSENIQVSVTEAAHACPWPRIPELLERVGVDSCKSEEDLSDSRKIDFSLELKQENDDKTNFPLDLKRHVPRILRRKKSMDISRDQNITKKIFQKRQRSKPLSVRKLMET</sequence>
<name>A0ACB8EFT4_9SAUR</name>
<comment type="caution">
    <text evidence="1">The sequence shown here is derived from an EMBL/GenBank/DDBJ whole genome shotgun (WGS) entry which is preliminary data.</text>
</comment>
<dbReference type="EMBL" id="CM037616">
    <property type="protein sequence ID" value="KAH7991414.1"/>
    <property type="molecule type" value="Genomic_DNA"/>
</dbReference>
<evidence type="ECO:0000313" key="2">
    <source>
        <dbReference type="Proteomes" id="UP000827872"/>
    </source>
</evidence>
<proteinExistence type="predicted"/>
<protein>
    <submittedName>
        <fullName evidence="1">Uncharacterized protein</fullName>
    </submittedName>
</protein>